<evidence type="ECO:0000256" key="1">
    <source>
        <dbReference type="ARBA" id="ARBA00022898"/>
    </source>
</evidence>
<evidence type="ECO:0000256" key="3">
    <source>
        <dbReference type="PIRSR" id="PIRSR004848-1"/>
    </source>
</evidence>
<feature type="domain" description="Alanine racemase N-terminal" evidence="5">
    <location>
        <begin position="29"/>
        <end position="246"/>
    </location>
</feature>
<comment type="function">
    <text evidence="2">Pyridoxal 5'-phosphate (PLP)-binding protein, which is involved in PLP homeostasis.</text>
</comment>
<keyword evidence="7" id="KW-1185">Reference proteome</keyword>
<protein>
    <recommendedName>
        <fullName evidence="2">Pyridoxal phosphate homeostasis protein</fullName>
        <shortName evidence="2">PLP homeostasis protein</shortName>
    </recommendedName>
</protein>
<dbReference type="HAMAP" id="MF_02087">
    <property type="entry name" value="PLP_homeostasis"/>
    <property type="match status" value="1"/>
</dbReference>
<dbReference type="SUPFAM" id="SSF51419">
    <property type="entry name" value="PLP-binding barrel"/>
    <property type="match status" value="1"/>
</dbReference>
<comment type="similarity">
    <text evidence="2 4">Belongs to the pyridoxal phosphate-binding protein YggS/PROSC family.</text>
</comment>
<evidence type="ECO:0000256" key="4">
    <source>
        <dbReference type="RuleBase" id="RU004514"/>
    </source>
</evidence>
<dbReference type="PANTHER" id="PTHR10146">
    <property type="entry name" value="PROLINE SYNTHETASE CO-TRANSCRIBED BACTERIAL HOMOLOG PROTEIN"/>
    <property type="match status" value="1"/>
</dbReference>
<keyword evidence="1 2" id="KW-0663">Pyridoxal phosphate</keyword>
<evidence type="ECO:0000313" key="7">
    <source>
        <dbReference type="Proteomes" id="UP000593765"/>
    </source>
</evidence>
<organism evidence="6 7">
    <name type="scientific">Humisphaera borealis</name>
    <dbReference type="NCBI Taxonomy" id="2807512"/>
    <lineage>
        <taxon>Bacteria</taxon>
        <taxon>Pseudomonadati</taxon>
        <taxon>Planctomycetota</taxon>
        <taxon>Phycisphaerae</taxon>
        <taxon>Tepidisphaerales</taxon>
        <taxon>Tepidisphaeraceae</taxon>
        <taxon>Humisphaera</taxon>
    </lineage>
</organism>
<dbReference type="NCBIfam" id="TIGR00044">
    <property type="entry name" value="YggS family pyridoxal phosphate-dependent enzyme"/>
    <property type="match status" value="1"/>
</dbReference>
<dbReference type="PANTHER" id="PTHR10146:SF14">
    <property type="entry name" value="PYRIDOXAL PHOSPHATE HOMEOSTASIS PROTEIN"/>
    <property type="match status" value="1"/>
</dbReference>
<dbReference type="FunFam" id="3.20.20.10:FF:000018">
    <property type="entry name" value="Pyridoxal phosphate homeostasis protein"/>
    <property type="match status" value="1"/>
</dbReference>
<comment type="cofactor">
    <cofactor evidence="3">
        <name>pyridoxal 5'-phosphate</name>
        <dbReference type="ChEBI" id="CHEBI:597326"/>
    </cofactor>
</comment>
<dbReference type="AlphaFoldDB" id="A0A7M2WX31"/>
<dbReference type="PROSITE" id="PS01211">
    <property type="entry name" value="UPF0001"/>
    <property type="match status" value="1"/>
</dbReference>
<name>A0A7M2WX31_9BACT</name>
<dbReference type="CDD" id="cd00635">
    <property type="entry name" value="PLPDE_III_YBL036c_like"/>
    <property type="match status" value="1"/>
</dbReference>
<dbReference type="KEGG" id="hbs:IPV69_01285"/>
<dbReference type="Gene3D" id="3.20.20.10">
    <property type="entry name" value="Alanine racemase"/>
    <property type="match status" value="1"/>
</dbReference>
<evidence type="ECO:0000259" key="5">
    <source>
        <dbReference type="Pfam" id="PF01168"/>
    </source>
</evidence>
<dbReference type="InterPro" id="IPR001608">
    <property type="entry name" value="Ala_racemase_N"/>
</dbReference>
<gene>
    <name evidence="6" type="ORF">IPV69_01285</name>
</gene>
<accession>A0A7M2WX31</accession>
<dbReference type="GO" id="GO:0030170">
    <property type="term" value="F:pyridoxal phosphate binding"/>
    <property type="evidence" value="ECO:0007669"/>
    <property type="project" value="UniProtKB-UniRule"/>
</dbReference>
<dbReference type="EMBL" id="CP063458">
    <property type="protein sequence ID" value="QOV90036.1"/>
    <property type="molecule type" value="Genomic_DNA"/>
</dbReference>
<proteinExistence type="inferred from homology"/>
<feature type="modified residue" description="N6-(pyridoxal phosphate)lysine" evidence="2 3">
    <location>
        <position position="39"/>
    </location>
</feature>
<dbReference type="Proteomes" id="UP000593765">
    <property type="component" value="Chromosome"/>
</dbReference>
<dbReference type="InterPro" id="IPR011078">
    <property type="entry name" value="PyrdxlP_homeostasis"/>
</dbReference>
<evidence type="ECO:0000256" key="2">
    <source>
        <dbReference type="HAMAP-Rule" id="MF_02087"/>
    </source>
</evidence>
<reference evidence="6 7" key="1">
    <citation type="submission" date="2020-10" db="EMBL/GenBank/DDBJ databases">
        <title>Wide distribution of Phycisphaera-like planctomycetes from WD2101 soil group in peatlands and genome analysis of the first cultivated representative.</title>
        <authorList>
            <person name="Dedysh S.N."/>
            <person name="Beletsky A.V."/>
            <person name="Ivanova A."/>
            <person name="Kulichevskaya I.S."/>
            <person name="Suzina N.E."/>
            <person name="Philippov D.A."/>
            <person name="Rakitin A.L."/>
            <person name="Mardanov A.V."/>
            <person name="Ravin N.V."/>
        </authorList>
    </citation>
    <scope>NUCLEOTIDE SEQUENCE [LARGE SCALE GENOMIC DNA]</scope>
    <source>
        <strain evidence="6 7">M1803</strain>
    </source>
</reference>
<dbReference type="PIRSF" id="PIRSF004848">
    <property type="entry name" value="YBL036c_PLPDEIII"/>
    <property type="match status" value="1"/>
</dbReference>
<evidence type="ECO:0000313" key="6">
    <source>
        <dbReference type="EMBL" id="QOV90036.1"/>
    </source>
</evidence>
<dbReference type="InterPro" id="IPR029066">
    <property type="entry name" value="PLP-binding_barrel"/>
</dbReference>
<sequence length="257" mass="28338">MAKRSPLAEKLDEVKDRIARACEKRKRDPAEVTLVAVTKTAAPEQIREILSLGIADLGESRVQQLTQRAGQLNEFVARRQIHGDAGTMPDKIRWHMIGHLQRNKVKSLLPFVHLIHSIDSLRLAEELDAQADKAGRKIPILLQVNGSEEPQKHGVAIGAAVHLAEQIDSMPGLQLTGLMTMAAHETDPVKIRQAFSRTREVFEELKWNKIGGASLRHISMGMSDDFEVAIEEGATMVRIGSTLFGGGVQDHEGLEEA</sequence>
<dbReference type="Pfam" id="PF01168">
    <property type="entry name" value="Ala_racemase_N"/>
    <property type="match status" value="1"/>
</dbReference>
<dbReference type="RefSeq" id="WP_206293105.1">
    <property type="nucleotide sequence ID" value="NZ_CP063458.1"/>
</dbReference>